<evidence type="ECO:0000256" key="3">
    <source>
        <dbReference type="ARBA" id="ARBA00022553"/>
    </source>
</evidence>
<feature type="region of interest" description="Disordered" evidence="9">
    <location>
        <begin position="558"/>
        <end position="605"/>
    </location>
</feature>
<dbReference type="Proteomes" id="UP000193642">
    <property type="component" value="Unassembled WGS sequence"/>
</dbReference>
<gene>
    <name evidence="11" type="ORF">BCR33DRAFT_696346</name>
</gene>
<dbReference type="GO" id="GO:0005524">
    <property type="term" value="F:ATP binding"/>
    <property type="evidence" value="ECO:0007669"/>
    <property type="project" value="UniProtKB-UniRule"/>
</dbReference>
<dbReference type="GO" id="GO:0004674">
    <property type="term" value="F:protein serine/threonine kinase activity"/>
    <property type="evidence" value="ECO:0007669"/>
    <property type="project" value="UniProtKB-KW"/>
</dbReference>
<dbReference type="SMART" id="SM00220">
    <property type="entry name" value="S_TKc"/>
    <property type="match status" value="1"/>
</dbReference>
<dbReference type="InterPro" id="IPR017441">
    <property type="entry name" value="Protein_kinase_ATP_BS"/>
</dbReference>
<evidence type="ECO:0000256" key="4">
    <source>
        <dbReference type="ARBA" id="ARBA00022679"/>
    </source>
</evidence>
<sequence length="708" mass="77082">MSVTDKFEIVKQLGDGSFGSVLMGRNKLTQEIVAIKKMKKKFKTWEECTQLREVKSLAKLSKHINIIKLKEVIRDAKTDELSFVFEFMDGNLYQKMRDRDGKLFPDSDIKKYIYQVLLGLQHMHKLGFFHRDMKPENLLMTGDVVKIADFGLAREIRSLPPYTEYVSTRWYRAPEVLLRSTNYSSPIDLWAVGAILAELVTLRPLFPGTSEVDEVFKICSIVGSPRPAENLAGIKLASAMGFKFPNMNPVPLEDLMPGASTEVLQLIADMLLYDPARRPTATEALSHSWFEGLGIGVGVGGGRGLGTASASKKDAGSVVVGAASGSARRGTGEFQRPLRDKSMSKTNMDSLPVIPMKDRPPPVPVGALASQNQFPKAYPKARTPDTFDGYSDSDDDYEDPFLPKLDKRNPPQAYSLKPAVVPVVGSASKPNPLPGIGGTKQQPQFKSGIRDAPSMESLFRDVEDGGRSSLPQTNYYNSNAYSQEPYQPLQQRNHPNRQSKLINPPPNNTFSTGRNNPAGTAIAQASKKDMDALPAPADSTAPRQSALSKIWDWDLWGTKGNKRKGKGGGAAAPAPSQPMGSYGTQSRTAVVPPPNYASTTNVRRGTRQQDIYSNRNATLIGSNESLNGRGVGGYNNPYQPKLNPGNIAVPGGKLRSQTNGVDPLYMGLASSNHADVGSGGPNGNGLYRSLPNGSKTVLMDGTSTRRYK</sequence>
<feature type="compositionally biased region" description="Polar residues" evidence="9">
    <location>
        <begin position="508"/>
        <end position="518"/>
    </location>
</feature>
<dbReference type="Pfam" id="PF00069">
    <property type="entry name" value="Pkinase"/>
    <property type="match status" value="1"/>
</dbReference>
<evidence type="ECO:0000256" key="2">
    <source>
        <dbReference type="ARBA" id="ARBA00022527"/>
    </source>
</evidence>
<keyword evidence="7 8" id="KW-0067">ATP-binding</keyword>
<name>A0A1Y2CK07_9FUNG</name>
<keyword evidence="6 11" id="KW-0418">Kinase</keyword>
<dbReference type="InterPro" id="IPR000719">
    <property type="entry name" value="Prot_kinase_dom"/>
</dbReference>
<dbReference type="SUPFAM" id="SSF56112">
    <property type="entry name" value="Protein kinase-like (PK-like)"/>
    <property type="match status" value="1"/>
</dbReference>
<dbReference type="OrthoDB" id="2158884at2759"/>
<feature type="compositionally biased region" description="Polar residues" evidence="9">
    <location>
        <begin position="596"/>
        <end position="605"/>
    </location>
</feature>
<accession>A0A1Y2CK07</accession>
<dbReference type="PROSITE" id="PS50011">
    <property type="entry name" value="PROTEIN_KINASE_DOM"/>
    <property type="match status" value="1"/>
</dbReference>
<keyword evidence="2" id="KW-0723">Serine/threonine-protein kinase</keyword>
<dbReference type="CDD" id="cd07830">
    <property type="entry name" value="STKc_MAK_like"/>
    <property type="match status" value="1"/>
</dbReference>
<dbReference type="InterPro" id="IPR011009">
    <property type="entry name" value="Kinase-like_dom_sf"/>
</dbReference>
<keyword evidence="12" id="KW-1185">Reference proteome</keyword>
<keyword evidence="5 8" id="KW-0547">Nucleotide-binding</keyword>
<dbReference type="FunFam" id="1.10.510.10:FF:000104">
    <property type="entry name" value="serine/threonine-protein kinase MAK isoform X1"/>
    <property type="match status" value="1"/>
</dbReference>
<dbReference type="Gene3D" id="3.30.200.20">
    <property type="entry name" value="Phosphorylase Kinase, domain 1"/>
    <property type="match status" value="1"/>
</dbReference>
<evidence type="ECO:0000313" key="11">
    <source>
        <dbReference type="EMBL" id="ORY47297.1"/>
    </source>
</evidence>
<feature type="compositionally biased region" description="Polar residues" evidence="9">
    <location>
        <begin position="489"/>
        <end position="501"/>
    </location>
</feature>
<comment type="caution">
    <text evidence="11">The sequence shown here is derived from an EMBL/GenBank/DDBJ whole genome shotgun (WGS) entry which is preliminary data.</text>
</comment>
<evidence type="ECO:0000259" key="10">
    <source>
        <dbReference type="PROSITE" id="PS50011"/>
    </source>
</evidence>
<dbReference type="PANTHER" id="PTHR24055">
    <property type="entry name" value="MITOGEN-ACTIVATED PROTEIN KINASE"/>
    <property type="match status" value="1"/>
</dbReference>
<feature type="domain" description="Protein kinase" evidence="10">
    <location>
        <begin position="7"/>
        <end position="290"/>
    </location>
</feature>
<feature type="binding site" evidence="8">
    <location>
        <position position="37"/>
    </location>
    <ligand>
        <name>ATP</name>
        <dbReference type="ChEBI" id="CHEBI:30616"/>
    </ligand>
</feature>
<dbReference type="PROSITE" id="PS00107">
    <property type="entry name" value="PROTEIN_KINASE_ATP"/>
    <property type="match status" value="1"/>
</dbReference>
<evidence type="ECO:0000256" key="5">
    <source>
        <dbReference type="ARBA" id="ARBA00022741"/>
    </source>
</evidence>
<protein>
    <submittedName>
        <fullName evidence="11">Pkinase-domain-containing protein</fullName>
    </submittedName>
</protein>
<dbReference type="Gene3D" id="1.10.510.10">
    <property type="entry name" value="Transferase(Phosphotransferase) domain 1"/>
    <property type="match status" value="1"/>
</dbReference>
<feature type="region of interest" description="Disordered" evidence="9">
    <location>
        <begin position="687"/>
        <end position="708"/>
    </location>
</feature>
<dbReference type="EMBL" id="MCGO01000014">
    <property type="protein sequence ID" value="ORY47297.1"/>
    <property type="molecule type" value="Genomic_DNA"/>
</dbReference>
<dbReference type="PROSITE" id="PS00108">
    <property type="entry name" value="PROTEIN_KINASE_ST"/>
    <property type="match status" value="1"/>
</dbReference>
<feature type="region of interest" description="Disordered" evidence="9">
    <location>
        <begin position="489"/>
        <end position="519"/>
    </location>
</feature>
<evidence type="ECO:0000256" key="6">
    <source>
        <dbReference type="ARBA" id="ARBA00022777"/>
    </source>
</evidence>
<keyword evidence="4" id="KW-0808">Transferase</keyword>
<evidence type="ECO:0000313" key="12">
    <source>
        <dbReference type="Proteomes" id="UP000193642"/>
    </source>
</evidence>
<evidence type="ECO:0000256" key="1">
    <source>
        <dbReference type="ARBA" id="ARBA00006485"/>
    </source>
</evidence>
<organism evidence="11 12">
    <name type="scientific">Rhizoclosmatium globosum</name>
    <dbReference type="NCBI Taxonomy" id="329046"/>
    <lineage>
        <taxon>Eukaryota</taxon>
        <taxon>Fungi</taxon>
        <taxon>Fungi incertae sedis</taxon>
        <taxon>Chytridiomycota</taxon>
        <taxon>Chytridiomycota incertae sedis</taxon>
        <taxon>Chytridiomycetes</taxon>
        <taxon>Chytridiales</taxon>
        <taxon>Chytriomycetaceae</taxon>
        <taxon>Rhizoclosmatium</taxon>
    </lineage>
</organism>
<evidence type="ECO:0000256" key="9">
    <source>
        <dbReference type="SAM" id="MobiDB-lite"/>
    </source>
</evidence>
<feature type="compositionally biased region" description="Polar residues" evidence="9">
    <location>
        <begin position="691"/>
        <end position="708"/>
    </location>
</feature>
<reference evidence="11 12" key="1">
    <citation type="submission" date="2016-07" db="EMBL/GenBank/DDBJ databases">
        <title>Pervasive Adenine N6-methylation of Active Genes in Fungi.</title>
        <authorList>
            <consortium name="DOE Joint Genome Institute"/>
            <person name="Mondo S.J."/>
            <person name="Dannebaum R.O."/>
            <person name="Kuo R.C."/>
            <person name="Labutti K."/>
            <person name="Haridas S."/>
            <person name="Kuo A."/>
            <person name="Salamov A."/>
            <person name="Ahrendt S.R."/>
            <person name="Lipzen A."/>
            <person name="Sullivan W."/>
            <person name="Andreopoulos W.B."/>
            <person name="Clum A."/>
            <person name="Lindquist E."/>
            <person name="Daum C."/>
            <person name="Ramamoorthy G.K."/>
            <person name="Gryganskyi A."/>
            <person name="Culley D."/>
            <person name="Magnuson J.K."/>
            <person name="James T.Y."/>
            <person name="O'Malley M.A."/>
            <person name="Stajich J.E."/>
            <person name="Spatafora J.W."/>
            <person name="Visel A."/>
            <person name="Grigoriev I.V."/>
        </authorList>
    </citation>
    <scope>NUCLEOTIDE SEQUENCE [LARGE SCALE GENOMIC DNA]</scope>
    <source>
        <strain evidence="11 12">JEL800</strain>
    </source>
</reference>
<keyword evidence="3" id="KW-0597">Phosphoprotein</keyword>
<dbReference type="FunFam" id="3.30.200.20:FF:000545">
    <property type="entry name" value="CMGC family protein kinase"/>
    <property type="match status" value="1"/>
</dbReference>
<evidence type="ECO:0000256" key="7">
    <source>
        <dbReference type="ARBA" id="ARBA00022840"/>
    </source>
</evidence>
<dbReference type="InterPro" id="IPR050117">
    <property type="entry name" value="MAPK"/>
</dbReference>
<proteinExistence type="inferred from homology"/>
<dbReference type="InterPro" id="IPR008271">
    <property type="entry name" value="Ser/Thr_kinase_AS"/>
</dbReference>
<evidence type="ECO:0000256" key="8">
    <source>
        <dbReference type="PROSITE-ProRule" id="PRU10141"/>
    </source>
</evidence>
<dbReference type="AlphaFoldDB" id="A0A1Y2CK07"/>
<comment type="similarity">
    <text evidence="1">Belongs to the protein kinase superfamily. CMGC Ser/Thr protein kinase family. CDC2/CDKX subfamily.</text>
</comment>
<feature type="compositionally biased region" description="Polar residues" evidence="9">
    <location>
        <begin position="578"/>
        <end position="588"/>
    </location>
</feature>
<dbReference type="STRING" id="329046.A0A1Y2CK07"/>